<keyword evidence="2 5" id="KW-0288">FMN</keyword>
<dbReference type="PANTHER" id="PTHR43543:SF1">
    <property type="entry name" value="MALONIC SEMIALDEHYDE REDUCTASE RUTE-RELATED"/>
    <property type="match status" value="1"/>
</dbReference>
<name>A0A2D2E4L8_FAUOS</name>
<dbReference type="InterPro" id="IPR050461">
    <property type="entry name" value="Nitroreductase_HadB/RutE"/>
</dbReference>
<dbReference type="GO" id="GO:0016491">
    <property type="term" value="F:oxidoreductase activity"/>
    <property type="evidence" value="ECO:0007669"/>
    <property type="project" value="UniProtKB-UniRule"/>
</dbReference>
<keyword evidence="3 5" id="KW-0521">NADP</keyword>
<geneLocation type="plasmid" evidence="7">
    <name>pYHS1</name>
</geneLocation>
<dbReference type="Gene3D" id="3.40.109.10">
    <property type="entry name" value="NADH Oxidase"/>
    <property type="match status" value="1"/>
</dbReference>
<keyword evidence="7" id="KW-0614">Plasmid</keyword>
<accession>A0A2D2E4L8</accession>
<dbReference type="AlphaFoldDB" id="A0A2D2E4L8"/>
<sequence length="199" mass="22360">MSVYNQSLSDESLNQLFHQARTFNHWQDKPVSDEILQQLYDLVKLCPTSANCSPARFVFVKSAEAKERLKPALSSGNVEKTMNAPVTVIVAYDESFYEKLPQLFPHTDAKSWFTSSPEVAKETAFRNSSMQAAYLIMACRSLGLDTGPMSGFQINVVDATFLAGTQWKSNLLINIGYGEKEKQYSRLPRLAFEEACKIV</sequence>
<evidence type="ECO:0000256" key="2">
    <source>
        <dbReference type="ARBA" id="ARBA00022643"/>
    </source>
</evidence>
<keyword evidence="4 5" id="KW-0560">Oxidoreductase</keyword>
<reference evidence="8" key="2">
    <citation type="submission" date="2019-04" db="EMBL/GenBank/DDBJ databases">
        <title>Moraxella osloensis CCUG 73412, isolated from corneal scrapings as causative agent of keratitis.</title>
        <authorList>
            <person name="Connolly G."/>
            <person name="Jaen-Luchoro D."/>
            <person name="Pinyeiro-Iglesias B."/>
            <person name="Curry A."/>
            <person name="Knowles S."/>
            <person name="Moore E.R.B."/>
        </authorList>
    </citation>
    <scope>NUCLEOTIDE SEQUENCE</scope>
    <source>
        <strain evidence="8">CCUG 73412</strain>
    </source>
</reference>
<evidence type="ECO:0000256" key="5">
    <source>
        <dbReference type="HAMAP-Rule" id="MF_01204"/>
    </source>
</evidence>
<dbReference type="HAMAP" id="MF_01204">
    <property type="entry name" value="Oxidoreductase_RutE_HadB"/>
    <property type="match status" value="1"/>
</dbReference>
<evidence type="ECO:0000313" key="8">
    <source>
        <dbReference type="EMBL" id="MDI4510930.1"/>
    </source>
</evidence>
<dbReference type="EMBL" id="CP024177">
    <property type="protein sequence ID" value="ATQ84202.1"/>
    <property type="molecule type" value="Genomic_DNA"/>
</dbReference>
<dbReference type="Pfam" id="PF00881">
    <property type="entry name" value="Nitroreductase"/>
    <property type="match status" value="1"/>
</dbReference>
<dbReference type="EC" id="1.-.-.-" evidence="5"/>
<evidence type="ECO:0000313" key="7">
    <source>
        <dbReference type="EMBL" id="ATQ84202.1"/>
    </source>
</evidence>
<gene>
    <name evidence="8" type="ORF">E6P75_12085</name>
    <name evidence="7" type="ORF">YHS_09680</name>
</gene>
<keyword evidence="5" id="KW-0520">NAD</keyword>
<reference evidence="7" key="1">
    <citation type="submission" date="2017-10" db="EMBL/GenBank/DDBJ databases">
        <title>Complete Genome Sequence from Moraxella oslensis YHS isolated from human skin.</title>
        <authorList>
            <person name="Lee K."/>
            <person name="Lim J.Y."/>
            <person name="Hwang I."/>
        </authorList>
    </citation>
    <scope>NUCLEOTIDE SEQUENCE</scope>
    <source>
        <strain evidence="7">YHS</strain>
        <plasmid evidence="7">pYHS1</plasmid>
    </source>
</reference>
<evidence type="ECO:0000259" key="6">
    <source>
        <dbReference type="Pfam" id="PF00881"/>
    </source>
</evidence>
<dbReference type="InterPro" id="IPR000415">
    <property type="entry name" value="Nitroreductase-like"/>
</dbReference>
<evidence type="ECO:0000256" key="4">
    <source>
        <dbReference type="ARBA" id="ARBA00023002"/>
    </source>
</evidence>
<keyword evidence="1 5" id="KW-0285">Flavoprotein</keyword>
<dbReference type="CDD" id="cd02148">
    <property type="entry name" value="RutE-like"/>
    <property type="match status" value="1"/>
</dbReference>
<feature type="domain" description="Nitroreductase" evidence="6">
    <location>
        <begin position="25"/>
        <end position="177"/>
    </location>
</feature>
<protein>
    <recommendedName>
        <fullName evidence="5">Putative NADH dehydrogenase/NAD(P)H nitroreductase E6P75_12085</fullName>
        <ecNumber evidence="5">1.-.-.-</ecNumber>
    </recommendedName>
</protein>
<dbReference type="InterPro" id="IPR029479">
    <property type="entry name" value="Nitroreductase"/>
</dbReference>
<proteinExistence type="inferred from homology"/>
<organism evidence="7">
    <name type="scientific">Faucicola osloensis</name>
    <name type="common">Moraxella osloensis</name>
    <dbReference type="NCBI Taxonomy" id="34062"/>
    <lineage>
        <taxon>Bacteria</taxon>
        <taxon>Pseudomonadati</taxon>
        <taxon>Pseudomonadota</taxon>
        <taxon>Gammaproteobacteria</taxon>
        <taxon>Moraxellales</taxon>
        <taxon>Moraxellaceae</taxon>
        <taxon>Faucicola</taxon>
    </lineage>
</organism>
<dbReference type="EMBL" id="SSCJ01000016">
    <property type="protein sequence ID" value="MDI4510930.1"/>
    <property type="molecule type" value="Genomic_DNA"/>
</dbReference>
<evidence type="ECO:0000256" key="3">
    <source>
        <dbReference type="ARBA" id="ARBA00022857"/>
    </source>
</evidence>
<evidence type="ECO:0000256" key="1">
    <source>
        <dbReference type="ARBA" id="ARBA00022630"/>
    </source>
</evidence>
<comment type="cofactor">
    <cofactor evidence="5">
        <name>FMN</name>
        <dbReference type="ChEBI" id="CHEBI:58210"/>
    </cofactor>
</comment>
<dbReference type="PANTHER" id="PTHR43543">
    <property type="entry name" value="MALONIC SEMIALDEHYDE REDUCTASE RUTE-RELATED"/>
    <property type="match status" value="1"/>
</dbReference>
<dbReference type="InterPro" id="IPR023936">
    <property type="entry name" value="RutE-like"/>
</dbReference>
<comment type="similarity">
    <text evidence="5">Belongs to the nitroreductase family. HadB/RutE subfamily.</text>
</comment>
<dbReference type="NCBIfam" id="NF003768">
    <property type="entry name" value="PRK05365.1"/>
    <property type="match status" value="1"/>
</dbReference>
<dbReference type="SUPFAM" id="SSF55469">
    <property type="entry name" value="FMN-dependent nitroreductase-like"/>
    <property type="match status" value="1"/>
</dbReference>